<evidence type="ECO:0000256" key="1">
    <source>
        <dbReference type="ARBA" id="ARBA00004167"/>
    </source>
</evidence>
<dbReference type="InterPro" id="IPR000719">
    <property type="entry name" value="Prot_kinase_dom"/>
</dbReference>
<dbReference type="InterPro" id="IPR001245">
    <property type="entry name" value="Ser-Thr/Tyr_kinase_cat_dom"/>
</dbReference>
<evidence type="ECO:0000256" key="4">
    <source>
        <dbReference type="ARBA" id="ARBA00022989"/>
    </source>
</evidence>
<keyword evidence="6" id="KW-1015">Disulfide bond</keyword>
<protein>
    <recommendedName>
        <fullName evidence="14">Receptor-like serine/threonine-protein kinase</fullName>
    </recommendedName>
</protein>
<organism evidence="12 13">
    <name type="scientific">Arachis hypogaea</name>
    <name type="common">Peanut</name>
    <dbReference type="NCBI Taxonomy" id="3818"/>
    <lineage>
        <taxon>Eukaryota</taxon>
        <taxon>Viridiplantae</taxon>
        <taxon>Streptophyta</taxon>
        <taxon>Embryophyta</taxon>
        <taxon>Tracheophyta</taxon>
        <taxon>Spermatophyta</taxon>
        <taxon>Magnoliopsida</taxon>
        <taxon>eudicotyledons</taxon>
        <taxon>Gunneridae</taxon>
        <taxon>Pentapetalae</taxon>
        <taxon>rosids</taxon>
        <taxon>fabids</taxon>
        <taxon>Fabales</taxon>
        <taxon>Fabaceae</taxon>
        <taxon>Papilionoideae</taxon>
        <taxon>50 kb inversion clade</taxon>
        <taxon>dalbergioids sensu lato</taxon>
        <taxon>Dalbergieae</taxon>
        <taxon>Pterocarpus clade</taxon>
        <taxon>Arachis</taxon>
    </lineage>
</organism>
<dbReference type="PROSITE" id="PS50948">
    <property type="entry name" value="PAN"/>
    <property type="match status" value="1"/>
</dbReference>
<dbReference type="Pfam" id="PF00024">
    <property type="entry name" value="PAN_1"/>
    <property type="match status" value="1"/>
</dbReference>
<dbReference type="Pfam" id="PF00954">
    <property type="entry name" value="S_locus_glycop"/>
    <property type="match status" value="1"/>
</dbReference>
<keyword evidence="3" id="KW-0732">Signal</keyword>
<dbReference type="GO" id="GO:0016020">
    <property type="term" value="C:membrane"/>
    <property type="evidence" value="ECO:0007669"/>
    <property type="project" value="UniProtKB-SubCell"/>
</dbReference>
<feature type="domain" description="Protein kinase" evidence="10">
    <location>
        <begin position="372"/>
        <end position="640"/>
    </location>
</feature>
<dbReference type="InterPro" id="IPR011009">
    <property type="entry name" value="Kinase-like_dom_sf"/>
</dbReference>
<dbReference type="Gene3D" id="3.30.200.20">
    <property type="entry name" value="Phosphorylase Kinase, domain 1"/>
    <property type="match status" value="1"/>
</dbReference>
<dbReference type="PANTHER" id="PTHR47974:SF13">
    <property type="entry name" value="G-TYPE LECTIN S-RECEPTOR-LIKE SERINE_THREONINE-PROTEIN KINASE SD3-1"/>
    <property type="match status" value="1"/>
</dbReference>
<dbReference type="GO" id="GO:0005524">
    <property type="term" value="F:ATP binding"/>
    <property type="evidence" value="ECO:0007669"/>
    <property type="project" value="InterPro"/>
</dbReference>
<dbReference type="Gene3D" id="1.10.510.10">
    <property type="entry name" value="Transferase(Phosphotransferase) domain 1"/>
    <property type="match status" value="1"/>
</dbReference>
<evidence type="ECO:0000256" key="2">
    <source>
        <dbReference type="ARBA" id="ARBA00022692"/>
    </source>
</evidence>
<keyword evidence="7" id="KW-0325">Glycoprotein</keyword>
<dbReference type="FunFam" id="1.10.510.10:FF:000846">
    <property type="entry name" value="G-type lectin S-receptor-like serine/threonine-protein kinase SD3-1"/>
    <property type="match status" value="1"/>
</dbReference>
<reference evidence="12 13" key="1">
    <citation type="submission" date="2019-01" db="EMBL/GenBank/DDBJ databases">
        <title>Sequencing of cultivated peanut Arachis hypogaea provides insights into genome evolution and oil improvement.</title>
        <authorList>
            <person name="Chen X."/>
        </authorList>
    </citation>
    <scope>NUCLEOTIDE SEQUENCE [LARGE SCALE GENOMIC DNA]</scope>
    <source>
        <strain evidence="13">cv. Fuhuasheng</strain>
        <tissue evidence="12">Leaves</tissue>
    </source>
</reference>
<dbReference type="PANTHER" id="PTHR47974">
    <property type="entry name" value="OS07G0415500 PROTEIN"/>
    <property type="match status" value="1"/>
</dbReference>
<evidence type="ECO:0000256" key="6">
    <source>
        <dbReference type="ARBA" id="ARBA00023157"/>
    </source>
</evidence>
<evidence type="ECO:0000256" key="9">
    <source>
        <dbReference type="SAM" id="Phobius"/>
    </source>
</evidence>
<proteinExistence type="predicted"/>
<dbReference type="GO" id="GO:0004672">
    <property type="term" value="F:protein kinase activity"/>
    <property type="evidence" value="ECO:0007669"/>
    <property type="project" value="InterPro"/>
</dbReference>
<accession>A0A445E0N0</accession>
<dbReference type="FunFam" id="3.30.200.20:FF:000798">
    <property type="entry name" value="G-type lectin S-receptor-like serine/threonine-protein kinase SD3-1"/>
    <property type="match status" value="1"/>
</dbReference>
<dbReference type="EMBL" id="SDMP01000003">
    <property type="protein sequence ID" value="RYR68964.1"/>
    <property type="molecule type" value="Genomic_DNA"/>
</dbReference>
<keyword evidence="13" id="KW-1185">Reference proteome</keyword>
<evidence type="ECO:0000313" key="13">
    <source>
        <dbReference type="Proteomes" id="UP000289738"/>
    </source>
</evidence>
<gene>
    <name evidence="12" type="ORF">Ahy_A03g015479</name>
</gene>
<evidence type="ECO:0000256" key="7">
    <source>
        <dbReference type="ARBA" id="ARBA00023180"/>
    </source>
</evidence>
<dbReference type="Pfam" id="PF01453">
    <property type="entry name" value="B_lectin"/>
    <property type="match status" value="1"/>
</dbReference>
<keyword evidence="5 9" id="KW-0472">Membrane</keyword>
<dbReference type="InterPro" id="IPR003609">
    <property type="entry name" value="Pan_app"/>
</dbReference>
<dbReference type="SUPFAM" id="SSF56112">
    <property type="entry name" value="Protein kinase-like (PK-like)"/>
    <property type="match status" value="1"/>
</dbReference>
<dbReference type="Gene3D" id="2.90.10.10">
    <property type="entry name" value="Bulb-type lectin domain"/>
    <property type="match status" value="2"/>
</dbReference>
<evidence type="ECO:0000259" key="10">
    <source>
        <dbReference type="PROSITE" id="PS50011"/>
    </source>
</evidence>
<name>A0A445E0N0_ARAHY</name>
<dbReference type="SMART" id="SM00473">
    <property type="entry name" value="PAN_AP"/>
    <property type="match status" value="1"/>
</dbReference>
<dbReference type="InterPro" id="IPR001480">
    <property type="entry name" value="Bulb-type_lectin_dom"/>
</dbReference>
<dbReference type="Proteomes" id="UP000289738">
    <property type="component" value="Chromosome A03"/>
</dbReference>
<evidence type="ECO:0008006" key="14">
    <source>
        <dbReference type="Google" id="ProtNLM"/>
    </source>
</evidence>
<dbReference type="Pfam" id="PF07714">
    <property type="entry name" value="PK_Tyr_Ser-Thr"/>
    <property type="match status" value="1"/>
</dbReference>
<comment type="caution">
    <text evidence="12">The sequence shown here is derived from an EMBL/GenBank/DDBJ whole genome shotgun (WGS) entry which is preliminary data.</text>
</comment>
<evidence type="ECO:0000256" key="5">
    <source>
        <dbReference type="ARBA" id="ARBA00023136"/>
    </source>
</evidence>
<feature type="domain" description="Apple" evidence="11">
    <location>
        <begin position="222"/>
        <end position="302"/>
    </location>
</feature>
<evidence type="ECO:0000313" key="12">
    <source>
        <dbReference type="EMBL" id="RYR68964.1"/>
    </source>
</evidence>
<keyword evidence="4 9" id="KW-1133">Transmembrane helix</keyword>
<dbReference type="InterPro" id="IPR036426">
    <property type="entry name" value="Bulb-type_lectin_dom_sf"/>
</dbReference>
<dbReference type="Gene3D" id="3.50.4.10">
    <property type="entry name" value="Hepatocyte Growth Factor"/>
    <property type="match status" value="1"/>
</dbReference>
<evidence type="ECO:0000256" key="8">
    <source>
        <dbReference type="SAM" id="MobiDB-lite"/>
    </source>
</evidence>
<dbReference type="SUPFAM" id="SSF51110">
    <property type="entry name" value="alpha-D-mannose-specific plant lectins"/>
    <property type="match status" value="2"/>
</dbReference>
<evidence type="ECO:0000256" key="3">
    <source>
        <dbReference type="ARBA" id="ARBA00022729"/>
    </source>
</evidence>
<feature type="region of interest" description="Disordered" evidence="8">
    <location>
        <begin position="1"/>
        <end position="20"/>
    </location>
</feature>
<comment type="subcellular location">
    <subcellularLocation>
        <location evidence="1">Membrane</location>
        <topology evidence="1">Single-pass membrane protein</topology>
    </subcellularLocation>
</comment>
<sequence>MRSSWSFRRYGGGVRPSQTSNKGVVSASLLDNGNLVLIDREQKVIWQSFDSPYDTLLPGQFLSCDKMLQAASTNLLSSYYSLSMNVSGHLMLLWQGIIPYWTSQNPSVPNLTAYVTNNGALQLLDKNLNVVWTVFGEDYDEYVKYRFLRIDVDGNLRLYSWVEALQSWKSVRQAVQNQCKVFATCGKRGVCVLSSCGTADCVCPFNQTDTDETCLIPYEQKCKHGSTMITYRNIHLFGLFPIDGPAIMTSMNKCMQLCQNDSSCTAATFSNHFRPQCSIKKSEYVTGYLDWSPDVVSFVKSCSSTSAPKFPCQSQSSPPTEEDSDIRVPCLIGISLDTIIIAVVLQLGCFYLFIYKRKTSTRCKYNLPSADTNLKGLVVLLSFSEIKSVTEDFKDRIGPNMFKGMLLNKFPVAVKELIASIDARKFRTAVLKIGGIHHKNLVQLEGYCCESNHRFLVYEYVKNGSLEKYIDDSALCKELTWRKRVDICLSVAQAINYLHSECREFISHGNLKCENVMLDENLKAKVSECGFAIVDGEAVYCAFSAQRDIADFGMLVLTLLTGCRDQSDLCEWSYKESIEGNAANVIDKRIEGGANSNELERVLRIAFWCLQSDERRRPSMEEVVAVLEGTLSIDLPPPPF</sequence>
<dbReference type="AlphaFoldDB" id="A0A445E0N0"/>
<dbReference type="InterPro" id="IPR000858">
    <property type="entry name" value="S_locus_glycoprot_dom"/>
</dbReference>
<evidence type="ECO:0000259" key="11">
    <source>
        <dbReference type="PROSITE" id="PS50948"/>
    </source>
</evidence>
<dbReference type="PROSITE" id="PS50011">
    <property type="entry name" value="PROTEIN_KINASE_DOM"/>
    <property type="match status" value="1"/>
</dbReference>
<feature type="transmembrane region" description="Helical" evidence="9">
    <location>
        <begin position="331"/>
        <end position="354"/>
    </location>
</feature>
<dbReference type="GO" id="GO:0048544">
    <property type="term" value="P:recognition of pollen"/>
    <property type="evidence" value="ECO:0007669"/>
    <property type="project" value="InterPro"/>
</dbReference>
<keyword evidence="2 9" id="KW-0812">Transmembrane</keyword>